<dbReference type="GO" id="GO:0009423">
    <property type="term" value="P:chorismate biosynthetic process"/>
    <property type="evidence" value="ECO:0007669"/>
    <property type="project" value="UniProtKB-UniRule"/>
</dbReference>
<feature type="binding site" evidence="18">
    <location>
        <begin position="167"/>
        <end position="170"/>
    </location>
    <ligand>
        <name>NAD(+)</name>
        <dbReference type="ChEBI" id="CHEBI:57540"/>
    </ligand>
</feature>
<dbReference type="EC" id="4.2.3.4" evidence="7 18"/>
<evidence type="ECO:0000313" key="21">
    <source>
        <dbReference type="EMBL" id="VFK38403.1"/>
    </source>
</evidence>
<keyword evidence="12 18" id="KW-0547">Nucleotide-binding</keyword>
<evidence type="ECO:0000256" key="6">
    <source>
        <dbReference type="ARBA" id="ARBA00005412"/>
    </source>
</evidence>
<evidence type="ECO:0000259" key="19">
    <source>
        <dbReference type="Pfam" id="PF01761"/>
    </source>
</evidence>
<feature type="binding site" evidence="18">
    <location>
        <position position="262"/>
    </location>
    <ligand>
        <name>Zn(2+)</name>
        <dbReference type="ChEBI" id="CHEBI:29105"/>
    </ligand>
</feature>
<dbReference type="GO" id="GO:0000166">
    <property type="term" value="F:nucleotide binding"/>
    <property type="evidence" value="ECO:0007669"/>
    <property type="project" value="UniProtKB-KW"/>
</dbReference>
<dbReference type="UniPathway" id="UPA00053">
    <property type="reaction ID" value="UER00085"/>
</dbReference>
<dbReference type="Gene3D" id="3.40.50.1970">
    <property type="match status" value="1"/>
</dbReference>
<dbReference type="FunFam" id="1.20.1090.10:FF:000002">
    <property type="entry name" value="3-dehydroquinate synthase"/>
    <property type="match status" value="1"/>
</dbReference>
<dbReference type="PANTHER" id="PTHR43622:SF7">
    <property type="entry name" value="3-DEHYDROQUINATE SYNTHASE, CHLOROPLASTIC"/>
    <property type="match status" value="1"/>
</dbReference>
<dbReference type="PANTHER" id="PTHR43622">
    <property type="entry name" value="3-DEHYDROQUINATE SYNTHASE"/>
    <property type="match status" value="1"/>
</dbReference>
<feature type="binding site" evidence="18">
    <location>
        <position position="140"/>
    </location>
    <ligand>
        <name>NAD(+)</name>
        <dbReference type="ChEBI" id="CHEBI:57540"/>
    </ligand>
</feature>
<evidence type="ECO:0000259" key="20">
    <source>
        <dbReference type="Pfam" id="PF24621"/>
    </source>
</evidence>
<dbReference type="PIRSF" id="PIRSF001455">
    <property type="entry name" value="DHQ_synth"/>
    <property type="match status" value="1"/>
</dbReference>
<keyword evidence="10 18" id="KW-0028">Amino-acid biosynthesis</keyword>
<evidence type="ECO:0000256" key="3">
    <source>
        <dbReference type="ARBA" id="ARBA00003485"/>
    </source>
</evidence>
<evidence type="ECO:0000256" key="10">
    <source>
        <dbReference type="ARBA" id="ARBA00022605"/>
    </source>
</evidence>
<evidence type="ECO:0000313" key="22">
    <source>
        <dbReference type="EMBL" id="VFK43502.1"/>
    </source>
</evidence>
<dbReference type="FunFam" id="3.40.50.1970:FF:000001">
    <property type="entry name" value="3-dehydroquinate synthase"/>
    <property type="match status" value="1"/>
</dbReference>
<dbReference type="HAMAP" id="MF_00110">
    <property type="entry name" value="DHQ_synthase"/>
    <property type="match status" value="1"/>
</dbReference>
<dbReference type="SUPFAM" id="SSF56796">
    <property type="entry name" value="Dehydroquinate synthase-like"/>
    <property type="match status" value="1"/>
</dbReference>
<sequence length="360" mass="39016">MNTLTVNLGKRSYPIHIDNGLSGQLALLAERISGEDVMIITNRTIAPLYLDSARSALQTHRIGSTVLPDGEEYKNLDTLNRIFDALLEGKYGRDCTLIALGGGVIGDITGFAAACYQRGVAFAQIPTTLLAQVDSSVGGKTGVNHSLGKNMIGAFHQPLGVFIDTGTLVTLDDRQLCAGLAEVIKYGLIRDADFFTWLEEHLSALLARDPDALAHAIRRSCENKADIVSADEREAGARALLNLGHTFGHAIEVELGYGHWLHGEAVSAGIVLAAQVSNYLGWLEPEDVFRIRNILERARLPIHLPRNITASRMRELMSVDKKVREGKIHFVLLKAIGSAIVTSAIELDIVDAALKANRAP</sequence>
<comment type="catalytic activity">
    <reaction evidence="1 18">
        <text>7-phospho-2-dehydro-3-deoxy-D-arabino-heptonate = 3-dehydroquinate + phosphate</text>
        <dbReference type="Rhea" id="RHEA:21968"/>
        <dbReference type="ChEBI" id="CHEBI:32364"/>
        <dbReference type="ChEBI" id="CHEBI:43474"/>
        <dbReference type="ChEBI" id="CHEBI:58394"/>
        <dbReference type="EC" id="4.2.3.4"/>
    </reaction>
</comment>
<gene>
    <name evidence="18" type="primary">aroB</name>
    <name evidence="23" type="ORF">BECKSD772D_GA0070982_10559</name>
    <name evidence="22" type="ORF">BECKSD772E_GA0070983_102620</name>
    <name evidence="21" type="ORF">BECKSD772F_GA0070984_102416</name>
</gene>
<evidence type="ECO:0000256" key="12">
    <source>
        <dbReference type="ARBA" id="ARBA00022741"/>
    </source>
</evidence>
<dbReference type="InterPro" id="IPR056179">
    <property type="entry name" value="DHQS_C"/>
</dbReference>
<accession>A0A450YA86</accession>
<keyword evidence="14 18" id="KW-0520">NAD</keyword>
<reference evidence="21" key="1">
    <citation type="submission" date="2019-02" db="EMBL/GenBank/DDBJ databases">
        <authorList>
            <person name="Gruber-Vodicka R. H."/>
            <person name="Seah K. B. B."/>
        </authorList>
    </citation>
    <scope>NUCLEOTIDE SEQUENCE</scope>
    <source>
        <strain evidence="23">BECK_S127</strain>
        <strain evidence="22">BECK_S1320</strain>
        <strain evidence="21">BECK_S1321</strain>
    </source>
</reference>
<keyword evidence="11 18" id="KW-0479">Metal-binding</keyword>
<name>A0A450YA86_9GAMM</name>
<keyword evidence="13 18" id="KW-0862">Zinc</keyword>
<evidence type="ECO:0000256" key="8">
    <source>
        <dbReference type="ARBA" id="ARBA00017684"/>
    </source>
</evidence>
<keyword evidence="9 18" id="KW-0963">Cytoplasm</keyword>
<proteinExistence type="inferred from homology"/>
<evidence type="ECO:0000256" key="5">
    <source>
        <dbReference type="ARBA" id="ARBA00004661"/>
    </source>
</evidence>
<comment type="similarity">
    <text evidence="6 18">Belongs to the sugar phosphate cyclases superfamily. Dehydroquinate synthase family.</text>
</comment>
<comment type="pathway">
    <text evidence="5 18">Metabolic intermediate biosynthesis; chorismate biosynthesis; chorismate from D-erythrose 4-phosphate and phosphoenolpyruvate: step 2/7.</text>
</comment>
<dbReference type="GO" id="GO:0009073">
    <property type="term" value="P:aromatic amino acid family biosynthetic process"/>
    <property type="evidence" value="ECO:0007669"/>
    <property type="project" value="UniProtKB-KW"/>
</dbReference>
<feature type="binding site" evidence="18">
    <location>
        <position position="245"/>
    </location>
    <ligand>
        <name>Zn(2+)</name>
        <dbReference type="ChEBI" id="CHEBI:29105"/>
    </ligand>
</feature>
<evidence type="ECO:0000256" key="13">
    <source>
        <dbReference type="ARBA" id="ARBA00022833"/>
    </source>
</evidence>
<evidence type="ECO:0000256" key="9">
    <source>
        <dbReference type="ARBA" id="ARBA00022490"/>
    </source>
</evidence>
<evidence type="ECO:0000256" key="18">
    <source>
        <dbReference type="HAMAP-Rule" id="MF_00110"/>
    </source>
</evidence>
<comment type="cofactor">
    <cofactor evidence="2 18">
        <name>NAD(+)</name>
        <dbReference type="ChEBI" id="CHEBI:57540"/>
    </cofactor>
</comment>
<dbReference type="GO" id="GO:0005737">
    <property type="term" value="C:cytoplasm"/>
    <property type="evidence" value="ECO:0007669"/>
    <property type="project" value="UniProtKB-SubCell"/>
</dbReference>
<comment type="function">
    <text evidence="3 18">Catalyzes the conversion of 3-deoxy-D-arabino-heptulosonate 7-phosphate (DAHP) to dehydroquinate (DHQ).</text>
</comment>
<feature type="binding site" evidence="18">
    <location>
        <begin position="103"/>
        <end position="107"/>
    </location>
    <ligand>
        <name>NAD(+)</name>
        <dbReference type="ChEBI" id="CHEBI:57540"/>
    </ligand>
</feature>
<comment type="subcellular location">
    <subcellularLocation>
        <location evidence="4 18">Cytoplasm</location>
    </subcellularLocation>
</comment>
<evidence type="ECO:0000256" key="11">
    <source>
        <dbReference type="ARBA" id="ARBA00022723"/>
    </source>
</evidence>
<dbReference type="EMBL" id="CAADFR010000024">
    <property type="protein sequence ID" value="VFK38403.1"/>
    <property type="molecule type" value="Genomic_DNA"/>
</dbReference>
<dbReference type="CDD" id="cd08195">
    <property type="entry name" value="DHQS"/>
    <property type="match status" value="1"/>
</dbReference>
<evidence type="ECO:0000256" key="2">
    <source>
        <dbReference type="ARBA" id="ARBA00001911"/>
    </source>
</evidence>
<dbReference type="EMBL" id="CAADHB010000055">
    <property type="protein sequence ID" value="VFK79575.1"/>
    <property type="molecule type" value="Genomic_DNA"/>
</dbReference>
<keyword evidence="16 18" id="KW-0456">Lyase</keyword>
<dbReference type="EMBL" id="CAADFU010000026">
    <property type="protein sequence ID" value="VFK43502.1"/>
    <property type="molecule type" value="Genomic_DNA"/>
</dbReference>
<dbReference type="NCBIfam" id="TIGR01357">
    <property type="entry name" value="aroB"/>
    <property type="match status" value="1"/>
</dbReference>
<dbReference type="InterPro" id="IPR030963">
    <property type="entry name" value="DHQ_synth_fam"/>
</dbReference>
<keyword evidence="17 18" id="KW-0170">Cobalt</keyword>
<feature type="binding site" evidence="18">
    <location>
        <begin position="127"/>
        <end position="128"/>
    </location>
    <ligand>
        <name>NAD(+)</name>
        <dbReference type="ChEBI" id="CHEBI:57540"/>
    </ligand>
</feature>
<dbReference type="Pfam" id="PF24621">
    <property type="entry name" value="DHQS_C"/>
    <property type="match status" value="1"/>
</dbReference>
<dbReference type="Pfam" id="PF01761">
    <property type="entry name" value="DHQ_synthase"/>
    <property type="match status" value="1"/>
</dbReference>
<dbReference type="AlphaFoldDB" id="A0A450YA86"/>
<protein>
    <recommendedName>
        <fullName evidence="8 18">3-dehydroquinate synthase</fullName>
        <shortName evidence="18">DHQS</shortName>
        <ecNumber evidence="7 18">4.2.3.4</ecNumber>
    </recommendedName>
</protein>
<evidence type="ECO:0000256" key="14">
    <source>
        <dbReference type="ARBA" id="ARBA00023027"/>
    </source>
</evidence>
<evidence type="ECO:0000256" key="4">
    <source>
        <dbReference type="ARBA" id="ARBA00004496"/>
    </source>
</evidence>
<evidence type="ECO:0000256" key="7">
    <source>
        <dbReference type="ARBA" id="ARBA00013031"/>
    </source>
</evidence>
<feature type="domain" description="3-dehydroquinate synthase N-terminal" evidence="19">
    <location>
        <begin position="66"/>
        <end position="176"/>
    </location>
</feature>
<dbReference type="Gene3D" id="1.20.1090.10">
    <property type="entry name" value="Dehydroquinate synthase-like - alpha domain"/>
    <property type="match status" value="1"/>
</dbReference>
<evidence type="ECO:0000256" key="16">
    <source>
        <dbReference type="ARBA" id="ARBA00023239"/>
    </source>
</evidence>
<comment type="cofactor">
    <cofactor evidence="18">
        <name>Co(2+)</name>
        <dbReference type="ChEBI" id="CHEBI:48828"/>
    </cofactor>
    <cofactor evidence="18">
        <name>Zn(2+)</name>
        <dbReference type="ChEBI" id="CHEBI:29105"/>
    </cofactor>
    <text evidence="18">Binds 1 divalent metal cation per subunit. Can use either Co(2+) or Zn(2+).</text>
</comment>
<organism evidence="21">
    <name type="scientific">Candidatus Kentrum sp. SD</name>
    <dbReference type="NCBI Taxonomy" id="2126332"/>
    <lineage>
        <taxon>Bacteria</taxon>
        <taxon>Pseudomonadati</taxon>
        <taxon>Pseudomonadota</taxon>
        <taxon>Gammaproteobacteria</taxon>
        <taxon>Candidatus Kentrum</taxon>
    </lineage>
</organism>
<evidence type="ECO:0000256" key="17">
    <source>
        <dbReference type="ARBA" id="ARBA00023285"/>
    </source>
</evidence>
<dbReference type="InterPro" id="IPR030960">
    <property type="entry name" value="DHQS/DOIS_N"/>
</dbReference>
<dbReference type="InterPro" id="IPR050071">
    <property type="entry name" value="Dehydroquinate_synthase"/>
</dbReference>
<dbReference type="GO" id="GO:0003856">
    <property type="term" value="F:3-dehydroquinate synthase activity"/>
    <property type="evidence" value="ECO:0007669"/>
    <property type="project" value="UniProtKB-UniRule"/>
</dbReference>
<feature type="binding site" evidence="18">
    <location>
        <position position="149"/>
    </location>
    <ligand>
        <name>NAD(+)</name>
        <dbReference type="ChEBI" id="CHEBI:57540"/>
    </ligand>
</feature>
<feature type="binding site" evidence="18">
    <location>
        <position position="182"/>
    </location>
    <ligand>
        <name>Zn(2+)</name>
        <dbReference type="ChEBI" id="CHEBI:29105"/>
    </ligand>
</feature>
<evidence type="ECO:0000313" key="23">
    <source>
        <dbReference type="EMBL" id="VFK79575.1"/>
    </source>
</evidence>
<feature type="binding site" evidence="18">
    <location>
        <begin position="69"/>
        <end position="74"/>
    </location>
    <ligand>
        <name>NAD(+)</name>
        <dbReference type="ChEBI" id="CHEBI:57540"/>
    </ligand>
</feature>
<dbReference type="GO" id="GO:0046872">
    <property type="term" value="F:metal ion binding"/>
    <property type="evidence" value="ECO:0007669"/>
    <property type="project" value="UniProtKB-KW"/>
</dbReference>
<evidence type="ECO:0000256" key="15">
    <source>
        <dbReference type="ARBA" id="ARBA00023141"/>
    </source>
</evidence>
<dbReference type="GO" id="GO:0008652">
    <property type="term" value="P:amino acid biosynthetic process"/>
    <property type="evidence" value="ECO:0007669"/>
    <property type="project" value="UniProtKB-KW"/>
</dbReference>
<keyword evidence="15 18" id="KW-0057">Aromatic amino acid biosynthesis</keyword>
<dbReference type="InterPro" id="IPR016037">
    <property type="entry name" value="DHQ_synth_AroB"/>
</dbReference>
<feature type="domain" description="3-dehydroquinate synthase C-terminal" evidence="20">
    <location>
        <begin position="179"/>
        <end position="323"/>
    </location>
</feature>
<evidence type="ECO:0000256" key="1">
    <source>
        <dbReference type="ARBA" id="ARBA00001393"/>
    </source>
</evidence>